<dbReference type="EMBL" id="LSYV01000004">
    <property type="protein sequence ID" value="KXZ55247.1"/>
    <property type="molecule type" value="Genomic_DNA"/>
</dbReference>
<keyword evidence="1" id="KW-1133">Transmembrane helix</keyword>
<dbReference type="OrthoDB" id="538141at2759"/>
<keyword evidence="1" id="KW-0812">Transmembrane</keyword>
<protein>
    <submittedName>
        <fullName evidence="2">Uncharacterized protein</fullName>
    </submittedName>
</protein>
<sequence>MFLMRRNMLETCALENVTWVGDRCKTVPESSCSNKKTCDVRVFGLVFPDDLCFVMINNRASSLVATVQVNNFYDRPRYYGTCFVLIFTIAGGLAILANVGWQFYTIIIAPVGKHTAQVQVKLEQAQADPERAAATAVAPSAPAAPGKAGLYEKLIGHLRSSRDVKHHA</sequence>
<evidence type="ECO:0000313" key="3">
    <source>
        <dbReference type="Proteomes" id="UP000075714"/>
    </source>
</evidence>
<gene>
    <name evidence="2" type="ORF">GPECTOR_3g387</name>
</gene>
<evidence type="ECO:0000256" key="1">
    <source>
        <dbReference type="SAM" id="Phobius"/>
    </source>
</evidence>
<comment type="caution">
    <text evidence="2">The sequence shown here is derived from an EMBL/GenBank/DDBJ whole genome shotgun (WGS) entry which is preliminary data.</text>
</comment>
<name>A0A150GZA4_GONPE</name>
<reference evidence="3" key="1">
    <citation type="journal article" date="2016" name="Nat. Commun.">
        <title>The Gonium pectorale genome demonstrates co-option of cell cycle regulation during the evolution of multicellularity.</title>
        <authorList>
            <person name="Hanschen E.R."/>
            <person name="Marriage T.N."/>
            <person name="Ferris P.J."/>
            <person name="Hamaji T."/>
            <person name="Toyoda A."/>
            <person name="Fujiyama A."/>
            <person name="Neme R."/>
            <person name="Noguchi H."/>
            <person name="Minakuchi Y."/>
            <person name="Suzuki M."/>
            <person name="Kawai-Toyooka H."/>
            <person name="Smith D.R."/>
            <person name="Sparks H."/>
            <person name="Anderson J."/>
            <person name="Bakaric R."/>
            <person name="Luria V."/>
            <person name="Karger A."/>
            <person name="Kirschner M.W."/>
            <person name="Durand P.M."/>
            <person name="Michod R.E."/>
            <person name="Nozaki H."/>
            <person name="Olson B.J."/>
        </authorList>
    </citation>
    <scope>NUCLEOTIDE SEQUENCE [LARGE SCALE GENOMIC DNA]</scope>
    <source>
        <strain evidence="3">NIES-2863</strain>
    </source>
</reference>
<proteinExistence type="predicted"/>
<keyword evidence="1" id="KW-0472">Membrane</keyword>
<accession>A0A150GZA4</accession>
<keyword evidence="3" id="KW-1185">Reference proteome</keyword>
<dbReference type="AlphaFoldDB" id="A0A150GZA4"/>
<dbReference type="Proteomes" id="UP000075714">
    <property type="component" value="Unassembled WGS sequence"/>
</dbReference>
<feature type="transmembrane region" description="Helical" evidence="1">
    <location>
        <begin position="78"/>
        <end position="101"/>
    </location>
</feature>
<evidence type="ECO:0000313" key="2">
    <source>
        <dbReference type="EMBL" id="KXZ55247.1"/>
    </source>
</evidence>
<organism evidence="2 3">
    <name type="scientific">Gonium pectorale</name>
    <name type="common">Green alga</name>
    <dbReference type="NCBI Taxonomy" id="33097"/>
    <lineage>
        <taxon>Eukaryota</taxon>
        <taxon>Viridiplantae</taxon>
        <taxon>Chlorophyta</taxon>
        <taxon>core chlorophytes</taxon>
        <taxon>Chlorophyceae</taxon>
        <taxon>CS clade</taxon>
        <taxon>Chlamydomonadales</taxon>
        <taxon>Volvocaceae</taxon>
        <taxon>Gonium</taxon>
    </lineage>
</organism>